<dbReference type="eggNOG" id="COG2862">
    <property type="taxonomic scope" value="Bacteria"/>
</dbReference>
<keyword evidence="3" id="KW-1185">Reference proteome</keyword>
<name>K7QYE6_THEOS</name>
<dbReference type="PATRIC" id="fig|751945.3.peg.568"/>
<keyword evidence="1" id="KW-0472">Membrane</keyword>
<evidence type="ECO:0000256" key="1">
    <source>
        <dbReference type="SAM" id="Phobius"/>
    </source>
</evidence>
<evidence type="ECO:0000313" key="3">
    <source>
        <dbReference type="Proteomes" id="UP000000211"/>
    </source>
</evidence>
<dbReference type="Pfam" id="PF03350">
    <property type="entry name" value="UPF0114"/>
    <property type="match status" value="1"/>
</dbReference>
<feature type="transmembrane region" description="Helical" evidence="1">
    <location>
        <begin position="54"/>
        <end position="76"/>
    </location>
</feature>
<keyword evidence="1" id="KW-1133">Transmembrane helix</keyword>
<dbReference type="RefSeq" id="WP_016328839.1">
    <property type="nucleotide sequence ID" value="NC_019386.1"/>
</dbReference>
<dbReference type="AlphaFoldDB" id="K7QYE6"/>
<dbReference type="EMBL" id="CP003249">
    <property type="protein sequence ID" value="AFV75645.1"/>
    <property type="molecule type" value="Genomic_DNA"/>
</dbReference>
<dbReference type="PANTHER" id="PTHR31721">
    <property type="entry name" value="OS06G0710300 PROTEIN"/>
    <property type="match status" value="1"/>
</dbReference>
<dbReference type="PANTHER" id="PTHR31721:SF4">
    <property type="entry name" value="OS06G0710300 PROTEIN"/>
    <property type="match status" value="1"/>
</dbReference>
<feature type="transmembrane region" description="Helical" evidence="1">
    <location>
        <begin position="127"/>
        <end position="146"/>
    </location>
</feature>
<feature type="transmembrane region" description="Helical" evidence="1">
    <location>
        <begin position="12"/>
        <end position="34"/>
    </location>
</feature>
<organism evidence="2 3">
    <name type="scientific">Thermus oshimai JL-2</name>
    <dbReference type="NCBI Taxonomy" id="751945"/>
    <lineage>
        <taxon>Bacteria</taxon>
        <taxon>Thermotogati</taxon>
        <taxon>Deinococcota</taxon>
        <taxon>Deinococci</taxon>
        <taxon>Thermales</taxon>
        <taxon>Thermaceae</taxon>
        <taxon>Thermus</taxon>
    </lineage>
</organism>
<dbReference type="HOGENOM" id="CLU_066743_4_0_0"/>
<proteinExistence type="predicted"/>
<protein>
    <submittedName>
        <fullName evidence="2">Putative membrane protein</fullName>
    </submittedName>
</protein>
<sequence>MSPRLRWETLAHLARWSMLLPVAGLLLGALYFAYHALKEVLLALPLGLEAALPRMVGAVDLALLAAVFLLFGLGLFELFLRKLDLPLENVLAVESLSDLKEKLGQVVVMILVVKFFEKALVFKPQEALDFLLFAAGVALLALALWLTRK</sequence>
<dbReference type="STRING" id="751945.Theos_0582"/>
<gene>
    <name evidence="2" type="ORF">Theos_0582</name>
</gene>
<accession>K7QYE6</accession>
<evidence type="ECO:0000313" key="2">
    <source>
        <dbReference type="EMBL" id="AFV75645.1"/>
    </source>
</evidence>
<dbReference type="InterPro" id="IPR005134">
    <property type="entry name" value="UPF0114"/>
</dbReference>
<dbReference type="Proteomes" id="UP000000211">
    <property type="component" value="Chromosome"/>
</dbReference>
<reference evidence="2 3" key="1">
    <citation type="journal article" date="2013" name="Genome Announc.">
        <title>Whole Genome Sequencing of Thermus oshimai JL-2 and Thermus thermophilus JL-18, Incomplete Denitrifiers from the United States Great Basin.</title>
        <authorList>
            <person name="Murugapiran S.K."/>
            <person name="Huntemann M."/>
            <person name="Wei C.L."/>
            <person name="Han J."/>
            <person name="Detter J.C."/>
            <person name="Han C.S."/>
            <person name="Erkkila T.H."/>
            <person name="Teshima H."/>
            <person name="Chen A."/>
            <person name="Kyrpides N."/>
            <person name="Mavrommatis K."/>
            <person name="Markowitz V."/>
            <person name="Szeto E."/>
            <person name="Ivanova N."/>
            <person name="Pagani I."/>
            <person name="Lam J."/>
            <person name="McDonald A.I."/>
            <person name="Dodsworth J.A."/>
            <person name="Pati A."/>
            <person name="Goodwin L."/>
            <person name="Peters L."/>
            <person name="Pitluck S."/>
            <person name="Woyke T."/>
            <person name="Hedlund B.P."/>
        </authorList>
    </citation>
    <scope>NUCLEOTIDE SEQUENCE</scope>
    <source>
        <strain evidence="2 3">JL-2</strain>
    </source>
</reference>
<keyword evidence="1" id="KW-0812">Transmembrane</keyword>
<dbReference type="KEGG" id="tos:Theos_0582"/>
<dbReference type="OrthoDB" id="9794066at2"/>